<evidence type="ECO:0000256" key="1">
    <source>
        <dbReference type="SAM" id="MobiDB-lite"/>
    </source>
</evidence>
<dbReference type="Proteomes" id="UP000694380">
    <property type="component" value="Unplaced"/>
</dbReference>
<name>A0A8C3I9T2_CHRPI</name>
<proteinExistence type="predicted"/>
<keyword evidence="3" id="KW-1185">Reference proteome</keyword>
<dbReference type="Ensembl" id="ENSCPBT00000036131.1">
    <property type="protein sequence ID" value="ENSCPBP00000030697.1"/>
    <property type="gene ID" value="ENSCPBG00000021590.1"/>
</dbReference>
<evidence type="ECO:0000313" key="3">
    <source>
        <dbReference type="Proteomes" id="UP000694380"/>
    </source>
</evidence>
<accession>A0A8C3I9T2</accession>
<evidence type="ECO:0000313" key="2">
    <source>
        <dbReference type="Ensembl" id="ENSCPBP00000030697.1"/>
    </source>
</evidence>
<sequence length="114" mass="12226">HRIQTLPSQQPDRVCPACRSDSISCLGPGGHPTDGSSKLFSTTAWGPSPVYSSKYQLELSQDRLTGAPLPWLPAQPLLLPHKPHADLPPAETSQSQPVPQAALHSVPGEYLLCL</sequence>
<feature type="region of interest" description="Disordered" evidence="1">
    <location>
        <begin position="80"/>
        <end position="101"/>
    </location>
</feature>
<organism evidence="2 3">
    <name type="scientific">Chrysemys picta bellii</name>
    <name type="common">Western painted turtle</name>
    <name type="synonym">Emys bellii</name>
    <dbReference type="NCBI Taxonomy" id="8478"/>
    <lineage>
        <taxon>Eukaryota</taxon>
        <taxon>Metazoa</taxon>
        <taxon>Chordata</taxon>
        <taxon>Craniata</taxon>
        <taxon>Vertebrata</taxon>
        <taxon>Euteleostomi</taxon>
        <taxon>Archelosauria</taxon>
        <taxon>Testudinata</taxon>
        <taxon>Testudines</taxon>
        <taxon>Cryptodira</taxon>
        <taxon>Durocryptodira</taxon>
        <taxon>Testudinoidea</taxon>
        <taxon>Emydidae</taxon>
        <taxon>Chrysemys</taxon>
    </lineage>
</organism>
<protein>
    <submittedName>
        <fullName evidence="2">Uncharacterized protein</fullName>
    </submittedName>
</protein>
<reference evidence="2" key="1">
    <citation type="submission" date="2025-08" db="UniProtKB">
        <authorList>
            <consortium name="Ensembl"/>
        </authorList>
    </citation>
    <scope>IDENTIFICATION</scope>
</reference>
<dbReference type="AlphaFoldDB" id="A0A8C3I9T2"/>
<reference evidence="2" key="2">
    <citation type="submission" date="2025-09" db="UniProtKB">
        <authorList>
            <consortium name="Ensembl"/>
        </authorList>
    </citation>
    <scope>IDENTIFICATION</scope>
</reference>